<dbReference type="Gene3D" id="1.20.120.1910">
    <property type="entry name" value="Cysteine-tRNA ligase, C-terminal anti-codon recognition domain"/>
    <property type="match status" value="1"/>
</dbReference>
<dbReference type="InterPro" id="IPR009080">
    <property type="entry name" value="tRNAsynth_Ia_anticodon-bd"/>
</dbReference>
<dbReference type="AlphaFoldDB" id="A0A7Y0Q2R4"/>
<gene>
    <name evidence="13" type="primary">cysS</name>
    <name evidence="16" type="ORF">HIJ39_07375</name>
</gene>
<evidence type="ECO:0000256" key="5">
    <source>
        <dbReference type="ARBA" id="ARBA00022598"/>
    </source>
</evidence>
<dbReference type="InterPro" id="IPR032678">
    <property type="entry name" value="tRNA-synt_1_cat_dom"/>
</dbReference>
<dbReference type="Proteomes" id="UP000533476">
    <property type="component" value="Unassembled WGS sequence"/>
</dbReference>
<keyword evidence="5 13" id="KW-0436">Ligase</keyword>
<evidence type="ECO:0000256" key="3">
    <source>
        <dbReference type="ARBA" id="ARBA00011245"/>
    </source>
</evidence>
<dbReference type="RefSeq" id="WP_169098225.1">
    <property type="nucleotide sequence ID" value="NZ_JABBVZ010000018.1"/>
</dbReference>
<dbReference type="InterPro" id="IPR015273">
    <property type="entry name" value="Cys-tRNA-synt_Ia_DALR"/>
</dbReference>
<dbReference type="GO" id="GO:0005829">
    <property type="term" value="C:cytosol"/>
    <property type="evidence" value="ECO:0007669"/>
    <property type="project" value="TreeGrafter"/>
</dbReference>
<dbReference type="SUPFAM" id="SSF52374">
    <property type="entry name" value="Nucleotidylyl transferase"/>
    <property type="match status" value="1"/>
</dbReference>
<evidence type="ECO:0000256" key="2">
    <source>
        <dbReference type="ARBA" id="ARBA00005594"/>
    </source>
</evidence>
<keyword evidence="17" id="KW-1185">Reference proteome</keyword>
<feature type="domain" description="Cysteinyl-tRNA synthetase class Ia DALR" evidence="15">
    <location>
        <begin position="353"/>
        <end position="380"/>
    </location>
</feature>
<dbReference type="GO" id="GO:0006423">
    <property type="term" value="P:cysteinyl-tRNA aminoacylation"/>
    <property type="evidence" value="ECO:0007669"/>
    <property type="project" value="UniProtKB-UniRule"/>
</dbReference>
<dbReference type="CDD" id="cd00672">
    <property type="entry name" value="CysRS_core"/>
    <property type="match status" value="1"/>
</dbReference>
<keyword evidence="10 13" id="KW-0648">Protein biosynthesis</keyword>
<evidence type="ECO:0000256" key="9">
    <source>
        <dbReference type="ARBA" id="ARBA00022840"/>
    </source>
</evidence>
<evidence type="ECO:0000256" key="7">
    <source>
        <dbReference type="ARBA" id="ARBA00022741"/>
    </source>
</evidence>
<evidence type="ECO:0000256" key="10">
    <source>
        <dbReference type="ARBA" id="ARBA00022917"/>
    </source>
</evidence>
<feature type="binding site" evidence="13">
    <location>
        <position position="29"/>
    </location>
    <ligand>
        <name>Zn(2+)</name>
        <dbReference type="ChEBI" id="CHEBI:29105"/>
    </ligand>
</feature>
<dbReference type="GO" id="GO:0004817">
    <property type="term" value="F:cysteine-tRNA ligase activity"/>
    <property type="evidence" value="ECO:0007669"/>
    <property type="project" value="UniProtKB-UniRule"/>
</dbReference>
<accession>A0A7Y0Q2R4</accession>
<keyword evidence="11 13" id="KW-0030">Aminoacyl-tRNA synthetase</keyword>
<evidence type="ECO:0000256" key="8">
    <source>
        <dbReference type="ARBA" id="ARBA00022833"/>
    </source>
</evidence>
<evidence type="ECO:0000313" key="16">
    <source>
        <dbReference type="EMBL" id="NMP22171.1"/>
    </source>
</evidence>
<feature type="binding site" evidence="13">
    <location>
        <position position="209"/>
    </location>
    <ligand>
        <name>Zn(2+)</name>
        <dbReference type="ChEBI" id="CHEBI:29105"/>
    </ligand>
</feature>
<evidence type="ECO:0000256" key="12">
    <source>
        <dbReference type="ARBA" id="ARBA00047398"/>
    </source>
</evidence>
<evidence type="ECO:0000313" key="17">
    <source>
        <dbReference type="Proteomes" id="UP000533476"/>
    </source>
</evidence>
<dbReference type="HAMAP" id="MF_00041">
    <property type="entry name" value="Cys_tRNA_synth"/>
    <property type="match status" value="1"/>
</dbReference>
<comment type="similarity">
    <text evidence="2 13">Belongs to the class-I aminoacyl-tRNA synthetase family.</text>
</comment>
<dbReference type="InterPro" id="IPR015803">
    <property type="entry name" value="Cys-tRNA-ligase"/>
</dbReference>
<comment type="catalytic activity">
    <reaction evidence="12 13">
        <text>tRNA(Cys) + L-cysteine + ATP = L-cysteinyl-tRNA(Cys) + AMP + diphosphate</text>
        <dbReference type="Rhea" id="RHEA:17773"/>
        <dbReference type="Rhea" id="RHEA-COMP:9661"/>
        <dbReference type="Rhea" id="RHEA-COMP:9679"/>
        <dbReference type="ChEBI" id="CHEBI:30616"/>
        <dbReference type="ChEBI" id="CHEBI:33019"/>
        <dbReference type="ChEBI" id="CHEBI:35235"/>
        <dbReference type="ChEBI" id="CHEBI:78442"/>
        <dbReference type="ChEBI" id="CHEBI:78517"/>
        <dbReference type="ChEBI" id="CHEBI:456215"/>
        <dbReference type="EC" id="6.1.1.16"/>
    </reaction>
</comment>
<comment type="subunit">
    <text evidence="3 13">Monomer.</text>
</comment>
<feature type="short sequence motif" description="'KMSKS' region" evidence="13">
    <location>
        <begin position="266"/>
        <end position="270"/>
    </location>
</feature>
<proteinExistence type="inferred from homology"/>
<evidence type="ECO:0000259" key="14">
    <source>
        <dbReference type="Pfam" id="PF01406"/>
    </source>
</evidence>
<name>A0A7Y0Q2R4_9FIRM</name>
<sequence length="472" mass="53750">MAIQVYDSLTRRLAPLVTRVPGRVSIYTCGVTPYDTSHVGHARPAVVWDVIRRHLRRRGYVVTFVQNFTDIDDKIIRRAEELGVPPASLADTYIQEYYQLLDRLEVMPADFTPRVTENMTDIIQYINALVSRKAAYEADGNVFFRVREDPEYGRLSGRRLDEMLEGVRVDVEPGKEYPGDFALWKKGRPGEPSWDSPWGPGRPGWHIECSAMSLRYLGEHFDMHGGGMDLIFPHHENERAQSRAYLGQEPVGFWVHNGLITRGGVKMSKSLKNGVTLAEILGRYPAHVVRTYLISVHYRSPLDFEERFIADWATGLERIERLWQEVKDAPSAREIVDAEWAAALVTFEDRLLDALDEDFNTARAFAEVFDMVKATYRGVESGHRVTAFGLARRNLTLANELLRFLPKEVEQTAADDWAEDLVKARNRARQQKNFALADSIRAVLIDRGYEVLDGPEGTRIRRVMRGGRSDGA</sequence>
<protein>
    <recommendedName>
        <fullName evidence="13">Cysteine--tRNA ligase</fullName>
        <ecNumber evidence="13">6.1.1.16</ecNumber>
    </recommendedName>
    <alternativeName>
        <fullName evidence="13">Cysteinyl-tRNA synthetase</fullName>
        <shortName evidence="13">CysRS</shortName>
    </alternativeName>
</protein>
<evidence type="ECO:0000256" key="1">
    <source>
        <dbReference type="ARBA" id="ARBA00004496"/>
    </source>
</evidence>
<keyword evidence="4 13" id="KW-0963">Cytoplasm</keyword>
<reference evidence="16 17" key="1">
    <citation type="submission" date="2020-04" db="EMBL/GenBank/DDBJ databases">
        <authorList>
            <person name="Zhang R."/>
            <person name="Schippers A."/>
        </authorList>
    </citation>
    <scope>NUCLEOTIDE SEQUENCE [LARGE SCALE GENOMIC DNA]</scope>
    <source>
        <strain evidence="16 17">DSM 109850</strain>
    </source>
</reference>
<evidence type="ECO:0000256" key="11">
    <source>
        <dbReference type="ARBA" id="ARBA00023146"/>
    </source>
</evidence>
<comment type="caution">
    <text evidence="16">The sequence shown here is derived from an EMBL/GenBank/DDBJ whole genome shotgun (WGS) entry which is preliminary data.</text>
</comment>
<dbReference type="Gene3D" id="3.40.50.620">
    <property type="entry name" value="HUPs"/>
    <property type="match status" value="1"/>
</dbReference>
<feature type="binding site" evidence="13">
    <location>
        <position position="234"/>
    </location>
    <ligand>
        <name>Zn(2+)</name>
        <dbReference type="ChEBI" id="CHEBI:29105"/>
    </ligand>
</feature>
<dbReference type="SUPFAM" id="SSF47323">
    <property type="entry name" value="Anticodon-binding domain of a subclass of class I aminoacyl-tRNA synthetases"/>
    <property type="match status" value="1"/>
</dbReference>
<dbReference type="EC" id="6.1.1.16" evidence="13"/>
<dbReference type="NCBIfam" id="TIGR00435">
    <property type="entry name" value="cysS"/>
    <property type="match status" value="1"/>
</dbReference>
<evidence type="ECO:0000256" key="6">
    <source>
        <dbReference type="ARBA" id="ARBA00022723"/>
    </source>
</evidence>
<dbReference type="GO" id="GO:0008270">
    <property type="term" value="F:zinc ion binding"/>
    <property type="evidence" value="ECO:0007669"/>
    <property type="project" value="UniProtKB-UniRule"/>
</dbReference>
<dbReference type="InterPro" id="IPR014729">
    <property type="entry name" value="Rossmann-like_a/b/a_fold"/>
</dbReference>
<dbReference type="Pfam" id="PF01406">
    <property type="entry name" value="tRNA-synt_1e"/>
    <property type="match status" value="1"/>
</dbReference>
<keyword evidence="7 13" id="KW-0547">Nucleotide-binding</keyword>
<feature type="domain" description="tRNA synthetases class I catalytic" evidence="14">
    <location>
        <begin position="21"/>
        <end position="310"/>
    </location>
</feature>
<dbReference type="Pfam" id="PF09190">
    <property type="entry name" value="DALR_2"/>
    <property type="match status" value="1"/>
</dbReference>
<feature type="binding site" evidence="13">
    <location>
        <position position="269"/>
    </location>
    <ligand>
        <name>ATP</name>
        <dbReference type="ChEBI" id="CHEBI:30616"/>
    </ligand>
</feature>
<evidence type="ECO:0000259" key="15">
    <source>
        <dbReference type="Pfam" id="PF09190"/>
    </source>
</evidence>
<keyword evidence="6 13" id="KW-0479">Metal-binding</keyword>
<evidence type="ECO:0000256" key="13">
    <source>
        <dbReference type="HAMAP-Rule" id="MF_00041"/>
    </source>
</evidence>
<dbReference type="PANTHER" id="PTHR10890">
    <property type="entry name" value="CYSTEINYL-TRNA SYNTHETASE"/>
    <property type="match status" value="1"/>
</dbReference>
<dbReference type="PRINTS" id="PR00983">
    <property type="entry name" value="TRNASYNTHCYS"/>
</dbReference>
<comment type="cofactor">
    <cofactor evidence="13">
        <name>Zn(2+)</name>
        <dbReference type="ChEBI" id="CHEBI:29105"/>
    </cofactor>
    <text evidence="13">Binds 1 zinc ion per subunit.</text>
</comment>
<dbReference type="PANTHER" id="PTHR10890:SF3">
    <property type="entry name" value="CYSTEINE--TRNA LIGASE, CYTOPLASMIC"/>
    <property type="match status" value="1"/>
</dbReference>
<keyword evidence="8 13" id="KW-0862">Zinc</keyword>
<feature type="binding site" evidence="13">
    <location>
        <position position="238"/>
    </location>
    <ligand>
        <name>Zn(2+)</name>
        <dbReference type="ChEBI" id="CHEBI:29105"/>
    </ligand>
</feature>
<dbReference type="EMBL" id="JABBVZ010000018">
    <property type="protein sequence ID" value="NMP22171.1"/>
    <property type="molecule type" value="Genomic_DNA"/>
</dbReference>
<organism evidence="16 17">
    <name type="scientific">Sulfobacillus harzensis</name>
    <dbReference type="NCBI Taxonomy" id="2729629"/>
    <lineage>
        <taxon>Bacteria</taxon>
        <taxon>Bacillati</taxon>
        <taxon>Bacillota</taxon>
        <taxon>Clostridia</taxon>
        <taxon>Eubacteriales</taxon>
        <taxon>Clostridiales Family XVII. Incertae Sedis</taxon>
        <taxon>Sulfobacillus</taxon>
    </lineage>
</organism>
<keyword evidence="9 13" id="KW-0067">ATP-binding</keyword>
<dbReference type="InterPro" id="IPR024909">
    <property type="entry name" value="Cys-tRNA/MSH_ligase"/>
</dbReference>
<feature type="short sequence motif" description="'HIGH' region" evidence="13">
    <location>
        <begin position="31"/>
        <end position="41"/>
    </location>
</feature>
<evidence type="ECO:0000256" key="4">
    <source>
        <dbReference type="ARBA" id="ARBA00022490"/>
    </source>
</evidence>
<dbReference type="GO" id="GO:0005524">
    <property type="term" value="F:ATP binding"/>
    <property type="evidence" value="ECO:0007669"/>
    <property type="project" value="UniProtKB-UniRule"/>
</dbReference>
<comment type="subcellular location">
    <subcellularLocation>
        <location evidence="1 13">Cytoplasm</location>
    </subcellularLocation>
</comment>